<gene>
    <name evidence="1" type="ORF">L9F63_025272</name>
</gene>
<feature type="non-terminal residue" evidence="1">
    <location>
        <position position="1"/>
    </location>
</feature>
<proteinExistence type="predicted"/>
<comment type="caution">
    <text evidence="1">The sequence shown here is derived from an EMBL/GenBank/DDBJ whole genome shotgun (WGS) entry which is preliminary data.</text>
</comment>
<dbReference type="Proteomes" id="UP001233999">
    <property type="component" value="Unassembled WGS sequence"/>
</dbReference>
<name>A0AAD7ZC87_DIPPU</name>
<reference evidence="1" key="2">
    <citation type="submission" date="2023-05" db="EMBL/GenBank/DDBJ databases">
        <authorList>
            <person name="Fouks B."/>
        </authorList>
    </citation>
    <scope>NUCLEOTIDE SEQUENCE</scope>
    <source>
        <strain evidence="1">Stay&amp;Tobe</strain>
        <tissue evidence="1">Testes</tissue>
    </source>
</reference>
<evidence type="ECO:0000313" key="1">
    <source>
        <dbReference type="EMBL" id="KAJ9577866.1"/>
    </source>
</evidence>
<reference evidence="1" key="1">
    <citation type="journal article" date="2023" name="IScience">
        <title>Live-bearing cockroach genome reveals convergent evolutionary mechanisms linked to viviparity in insects and beyond.</title>
        <authorList>
            <person name="Fouks B."/>
            <person name="Harrison M.C."/>
            <person name="Mikhailova A.A."/>
            <person name="Marchal E."/>
            <person name="English S."/>
            <person name="Carruthers M."/>
            <person name="Jennings E.C."/>
            <person name="Chiamaka E.L."/>
            <person name="Frigard R.A."/>
            <person name="Pippel M."/>
            <person name="Attardo G.M."/>
            <person name="Benoit J.B."/>
            <person name="Bornberg-Bauer E."/>
            <person name="Tobe S.S."/>
        </authorList>
    </citation>
    <scope>NUCLEOTIDE SEQUENCE</scope>
    <source>
        <strain evidence="1">Stay&amp;Tobe</strain>
    </source>
</reference>
<evidence type="ECO:0000313" key="2">
    <source>
        <dbReference type="Proteomes" id="UP001233999"/>
    </source>
</evidence>
<feature type="non-terminal residue" evidence="1">
    <location>
        <position position="64"/>
    </location>
</feature>
<dbReference type="AlphaFoldDB" id="A0AAD7ZC87"/>
<accession>A0AAD7ZC87</accession>
<keyword evidence="2" id="KW-1185">Reference proteome</keyword>
<protein>
    <submittedName>
        <fullName evidence="1">Uncharacterized protein</fullName>
    </submittedName>
</protein>
<dbReference type="EMBL" id="JASPKZ010009288">
    <property type="protein sequence ID" value="KAJ9577866.1"/>
    <property type="molecule type" value="Genomic_DNA"/>
</dbReference>
<sequence length="64" mass="7559">VTRPTRRNSKVRLAGKCSFTRTGVTNRRTAVRIRTLGLWFLDRNNRLWKNNNFLNCELGTYDTE</sequence>
<organism evidence="1 2">
    <name type="scientific">Diploptera punctata</name>
    <name type="common">Pacific beetle cockroach</name>
    <dbReference type="NCBI Taxonomy" id="6984"/>
    <lineage>
        <taxon>Eukaryota</taxon>
        <taxon>Metazoa</taxon>
        <taxon>Ecdysozoa</taxon>
        <taxon>Arthropoda</taxon>
        <taxon>Hexapoda</taxon>
        <taxon>Insecta</taxon>
        <taxon>Pterygota</taxon>
        <taxon>Neoptera</taxon>
        <taxon>Polyneoptera</taxon>
        <taxon>Dictyoptera</taxon>
        <taxon>Blattodea</taxon>
        <taxon>Blaberoidea</taxon>
        <taxon>Blaberidae</taxon>
        <taxon>Diplopterinae</taxon>
        <taxon>Diploptera</taxon>
    </lineage>
</organism>